<sequence length="200" mass="22139">MNRNQFFQALTHKGPGYDVEASEADTWVDSRSSAHRFLHALAHSGPGYTPPSPGEIAEIKRAAEKSVEDLKSTLLESVEKALYARGHLEAAAKAKDPQVCKEQTVLGRDALQDFLHHLQVDVAVAMSGVRETVNPLDIQTRFMLFRTERALKGLVNEVAPFLQKLSTTDKRPGAFEHRSPLGTREVKRSIEAFSHLAAAR</sequence>
<gene>
    <name evidence="1" type="ORF">AB5J52_27895</name>
</gene>
<reference evidence="1" key="1">
    <citation type="submission" date="2024-07" db="EMBL/GenBank/DDBJ databases">
        <authorList>
            <person name="Yu S.T."/>
        </authorList>
    </citation>
    <scope>NUCLEOTIDE SEQUENCE</scope>
    <source>
        <strain evidence="1">R39</strain>
    </source>
</reference>
<protein>
    <submittedName>
        <fullName evidence="1">Uncharacterized protein</fullName>
    </submittedName>
</protein>
<dbReference type="RefSeq" id="WP_369224631.1">
    <property type="nucleotide sequence ID" value="NZ_CP163441.1"/>
</dbReference>
<organism evidence="1">
    <name type="scientific">Streptomyces sp. R39</name>
    <dbReference type="NCBI Taxonomy" id="3238631"/>
    <lineage>
        <taxon>Bacteria</taxon>
        <taxon>Bacillati</taxon>
        <taxon>Actinomycetota</taxon>
        <taxon>Actinomycetes</taxon>
        <taxon>Kitasatosporales</taxon>
        <taxon>Streptomycetaceae</taxon>
        <taxon>Streptomyces</taxon>
    </lineage>
</organism>
<dbReference type="AlphaFoldDB" id="A0AB39QY78"/>
<proteinExistence type="predicted"/>
<dbReference type="EMBL" id="CP163441">
    <property type="protein sequence ID" value="XDQ45769.1"/>
    <property type="molecule type" value="Genomic_DNA"/>
</dbReference>
<accession>A0AB39QY78</accession>
<evidence type="ECO:0000313" key="1">
    <source>
        <dbReference type="EMBL" id="XDQ45769.1"/>
    </source>
</evidence>
<name>A0AB39QY78_9ACTN</name>